<dbReference type="GO" id="GO:0071949">
    <property type="term" value="F:FAD binding"/>
    <property type="evidence" value="ECO:0007669"/>
    <property type="project" value="InterPro"/>
</dbReference>
<dbReference type="SUPFAM" id="SSF51905">
    <property type="entry name" value="FAD/NAD(P)-binding domain"/>
    <property type="match status" value="1"/>
</dbReference>
<proteinExistence type="predicted"/>
<evidence type="ECO:0000256" key="1">
    <source>
        <dbReference type="SAM" id="MobiDB-lite"/>
    </source>
</evidence>
<gene>
    <name evidence="3" type="ORF">GRI40_13365</name>
</gene>
<dbReference type="InterPro" id="IPR036188">
    <property type="entry name" value="FAD/NAD-bd_sf"/>
</dbReference>
<dbReference type="Proteomes" id="UP000439522">
    <property type="component" value="Unassembled WGS sequence"/>
</dbReference>
<feature type="domain" description="FAD-binding" evidence="2">
    <location>
        <begin position="34"/>
        <end position="89"/>
    </location>
</feature>
<dbReference type="InterPro" id="IPR002938">
    <property type="entry name" value="FAD-bd"/>
</dbReference>
<dbReference type="PRINTS" id="PR00368">
    <property type="entry name" value="FADPNR"/>
</dbReference>
<accession>A0A6I4TFV5</accession>
<dbReference type="Gene3D" id="3.50.50.60">
    <property type="entry name" value="FAD/NAD(P)-binding domain"/>
    <property type="match status" value="1"/>
</dbReference>
<evidence type="ECO:0000259" key="2">
    <source>
        <dbReference type="Pfam" id="PF01494"/>
    </source>
</evidence>
<organism evidence="3 4">
    <name type="scientific">Tsuneonella aeria</name>
    <dbReference type="NCBI Taxonomy" id="1837929"/>
    <lineage>
        <taxon>Bacteria</taxon>
        <taxon>Pseudomonadati</taxon>
        <taxon>Pseudomonadota</taxon>
        <taxon>Alphaproteobacteria</taxon>
        <taxon>Sphingomonadales</taxon>
        <taxon>Erythrobacteraceae</taxon>
        <taxon>Tsuneonella</taxon>
    </lineage>
</organism>
<reference evidence="3 4" key="1">
    <citation type="submission" date="2019-12" db="EMBL/GenBank/DDBJ databases">
        <title>Genomic-based taxomic classification of the family Erythrobacteraceae.</title>
        <authorList>
            <person name="Xu L."/>
        </authorList>
    </citation>
    <scope>NUCLEOTIDE SEQUENCE [LARGE SCALE GENOMIC DNA]</scope>
    <source>
        <strain evidence="3 4">100921-2</strain>
    </source>
</reference>
<dbReference type="EMBL" id="WTZA01000002">
    <property type="protein sequence ID" value="MXO76202.1"/>
    <property type="molecule type" value="Genomic_DNA"/>
</dbReference>
<evidence type="ECO:0000313" key="4">
    <source>
        <dbReference type="Proteomes" id="UP000439522"/>
    </source>
</evidence>
<sequence length="384" mass="39758">MAADPGGSRGAKGAGRPPLPLPAVRRIHSVKAPLILGAGPAGSMAAIHLARAGTAPVLVDRDPRVGDALCGGFLSWRTAERLRAVGLDPVRLGTHTVSELALYGGSRVATAGLPQAGYGVSRRALDGALRDLAVEAGAQLAIERIRAVAPRIVEGENGTWHPEAVFLASGKHDVRGAGRPRVADDPALGLRVRLPPAPALHALLRGRIELHLFRGGYAGIVLQEDGSANVCLAVRKSLLARFGGNPQRLLDSLADEYPPFAERMAHAPPGLPVDTVGAVPYGYIARATTPGVYRLGDQAAVIPSMAGEGMGIAVASGALAARAWLGKQGAPEYQRAFAGQVRRPVRAAQAIWALSETPAGAALMARATRIAPALARGVMALTRL</sequence>
<dbReference type="Pfam" id="PF01494">
    <property type="entry name" value="FAD_binding_3"/>
    <property type="match status" value="1"/>
</dbReference>
<dbReference type="OrthoDB" id="5652862at2"/>
<name>A0A6I4TFV5_9SPHN</name>
<comment type="caution">
    <text evidence="3">The sequence shown here is derived from an EMBL/GenBank/DDBJ whole genome shotgun (WGS) entry which is preliminary data.</text>
</comment>
<feature type="region of interest" description="Disordered" evidence="1">
    <location>
        <begin position="1"/>
        <end position="22"/>
    </location>
</feature>
<dbReference type="PRINTS" id="PR00469">
    <property type="entry name" value="PNDRDTASEII"/>
</dbReference>
<evidence type="ECO:0000313" key="3">
    <source>
        <dbReference type="EMBL" id="MXO76202.1"/>
    </source>
</evidence>
<dbReference type="InterPro" id="IPR050407">
    <property type="entry name" value="Geranylgeranyl_reductase"/>
</dbReference>
<dbReference type="AlphaFoldDB" id="A0A6I4TFV5"/>
<protein>
    <recommendedName>
        <fullName evidence="2">FAD-binding domain-containing protein</fullName>
    </recommendedName>
</protein>
<keyword evidence="4" id="KW-1185">Reference proteome</keyword>
<dbReference type="PANTHER" id="PTHR42685">
    <property type="entry name" value="GERANYLGERANYL DIPHOSPHATE REDUCTASE"/>
    <property type="match status" value="1"/>
</dbReference>
<dbReference type="PANTHER" id="PTHR42685:SF22">
    <property type="entry name" value="CONDITIONED MEDIUM FACTOR RECEPTOR 1"/>
    <property type="match status" value="1"/>
</dbReference>